<evidence type="ECO:0000313" key="3">
    <source>
        <dbReference type="EMBL" id="CAD8337067.1"/>
    </source>
</evidence>
<dbReference type="InterPro" id="IPR050620">
    <property type="entry name" value="Thioredoxin_H-type-like"/>
</dbReference>
<dbReference type="PANTHER" id="PTHR10438">
    <property type="entry name" value="THIOREDOXIN"/>
    <property type="match status" value="1"/>
</dbReference>
<organism evidence="3">
    <name type="scientific">Craspedostauros australis</name>
    <dbReference type="NCBI Taxonomy" id="1486917"/>
    <lineage>
        <taxon>Eukaryota</taxon>
        <taxon>Sar</taxon>
        <taxon>Stramenopiles</taxon>
        <taxon>Ochrophyta</taxon>
        <taxon>Bacillariophyta</taxon>
        <taxon>Bacillariophyceae</taxon>
        <taxon>Bacillariophycidae</taxon>
        <taxon>Naviculales</taxon>
        <taxon>Naviculaceae</taxon>
        <taxon>Craspedostauros</taxon>
    </lineage>
</organism>
<name>A0A6T6H659_9STRA</name>
<dbReference type="EMBL" id="HBEF01014659">
    <property type="protein sequence ID" value="CAD8337057.1"/>
    <property type="molecule type" value="Transcribed_RNA"/>
</dbReference>
<gene>
    <name evidence="2" type="ORF">CAUS1442_LOCUS9185</name>
    <name evidence="3" type="ORF">CAUS1442_LOCUS9195</name>
</gene>
<dbReference type="CDD" id="cd02947">
    <property type="entry name" value="TRX_family"/>
    <property type="match status" value="1"/>
</dbReference>
<dbReference type="PROSITE" id="PS51352">
    <property type="entry name" value="THIOREDOXIN_2"/>
    <property type="match status" value="1"/>
</dbReference>
<dbReference type="InterPro" id="IPR013766">
    <property type="entry name" value="Thioredoxin_domain"/>
</dbReference>
<protein>
    <recommendedName>
        <fullName evidence="1">Thioredoxin domain-containing protein</fullName>
    </recommendedName>
</protein>
<dbReference type="EMBL" id="HBEF01014671">
    <property type="protein sequence ID" value="CAD8337067.1"/>
    <property type="molecule type" value="Transcribed_RNA"/>
</dbReference>
<sequence>MMICVGGVCVPYTGVIAIAALALRWLAQKLADRDMLPQWIADKLQLAKASKKSVESSDAAATTAATAGTATTTKTSKIHVLEDEDDFTMATAATTSTDQYVVAKFTATWCKPCHRIQPVYAELSGMHKGTFFTVDVDDFDELASKYKVSMMPTFIILHDQQVKSTYAGSDEAQLRTFFRESGIPLDQ</sequence>
<dbReference type="SUPFAM" id="SSF52833">
    <property type="entry name" value="Thioredoxin-like"/>
    <property type="match status" value="1"/>
</dbReference>
<proteinExistence type="predicted"/>
<accession>A0A6T6H659</accession>
<evidence type="ECO:0000259" key="1">
    <source>
        <dbReference type="PROSITE" id="PS51352"/>
    </source>
</evidence>
<reference evidence="3" key="1">
    <citation type="submission" date="2021-01" db="EMBL/GenBank/DDBJ databases">
        <authorList>
            <person name="Corre E."/>
            <person name="Pelletier E."/>
            <person name="Niang G."/>
            <person name="Scheremetjew M."/>
            <person name="Finn R."/>
            <person name="Kale V."/>
            <person name="Holt S."/>
            <person name="Cochrane G."/>
            <person name="Meng A."/>
            <person name="Brown T."/>
            <person name="Cohen L."/>
        </authorList>
    </citation>
    <scope>NUCLEOTIDE SEQUENCE</scope>
    <source>
        <strain evidence="3">CCMP3328</strain>
    </source>
</reference>
<dbReference type="InterPro" id="IPR036249">
    <property type="entry name" value="Thioredoxin-like_sf"/>
</dbReference>
<feature type="domain" description="Thioredoxin" evidence="1">
    <location>
        <begin position="59"/>
        <end position="183"/>
    </location>
</feature>
<dbReference type="PANTHER" id="PTHR10438:SF468">
    <property type="entry name" value="THIOREDOXIN-1-RELATED"/>
    <property type="match status" value="1"/>
</dbReference>
<dbReference type="Gene3D" id="3.40.30.10">
    <property type="entry name" value="Glutaredoxin"/>
    <property type="match status" value="1"/>
</dbReference>
<dbReference type="Pfam" id="PF00085">
    <property type="entry name" value="Thioredoxin"/>
    <property type="match status" value="1"/>
</dbReference>
<evidence type="ECO:0000313" key="2">
    <source>
        <dbReference type="EMBL" id="CAD8337057.1"/>
    </source>
</evidence>
<dbReference type="AlphaFoldDB" id="A0A6T6H659"/>